<evidence type="ECO:0000313" key="11">
    <source>
        <dbReference type="EMBL" id="GMM46317.1"/>
    </source>
</evidence>
<evidence type="ECO:0000256" key="7">
    <source>
        <dbReference type="ARBA" id="ARBA00022989"/>
    </source>
</evidence>
<dbReference type="GO" id="GO:0005789">
    <property type="term" value="C:endoplasmic reticulum membrane"/>
    <property type="evidence" value="ECO:0007669"/>
    <property type="project" value="UniProtKB-SubCell"/>
</dbReference>
<evidence type="ECO:0000256" key="9">
    <source>
        <dbReference type="ARBA" id="ARBA00023316"/>
    </source>
</evidence>
<evidence type="ECO:0000256" key="4">
    <source>
        <dbReference type="ARBA" id="ARBA00022692"/>
    </source>
</evidence>
<sequence>MSYNLIPGLKPSLKHTEQLPFTEKETDLYLTRALEQCSSEHYIFVKVPGLTVKDFSSFPLWHHLRARLSDASTFLSMPHILDSRGVAMHGSRDSYSVIDWGHLEKVLDEECHVSKYQLNTMDYEEMPLVIHTQKTLVNINIPNFLNLKHEEGSEGFQYRDQFIERLDELIRHVCMKFPTPKVTVLIGSMNSEEYDTKEISNVEEVILYNDLPDDPTVLSVELRDKAKNSNRYIFPDITVFDKSRYYEIERHESRERRILDELKDNQWAKDLGKEKPSTDGLVEDDTWLEKKEKKVDKHLPGLRYGENEEFHSAFENEQFIKDNALVIASCVILVLSIIFIDTIKLIIKFLARVFKNSVKPKKPKTNTKKTKSTKKD</sequence>
<evidence type="ECO:0000256" key="3">
    <source>
        <dbReference type="ARBA" id="ARBA00022089"/>
    </source>
</evidence>
<dbReference type="GO" id="GO:0006078">
    <property type="term" value="P:(1-&gt;6)-beta-D-glucan biosynthetic process"/>
    <property type="evidence" value="ECO:0007669"/>
    <property type="project" value="TreeGrafter"/>
</dbReference>
<dbReference type="GO" id="GO:0071555">
    <property type="term" value="P:cell wall organization"/>
    <property type="evidence" value="ECO:0007669"/>
    <property type="project" value="UniProtKB-KW"/>
</dbReference>
<evidence type="ECO:0000256" key="8">
    <source>
        <dbReference type="ARBA" id="ARBA00023136"/>
    </source>
</evidence>
<evidence type="ECO:0000256" key="1">
    <source>
        <dbReference type="ARBA" id="ARBA00004115"/>
    </source>
</evidence>
<keyword evidence="6" id="KW-0256">Endoplasmic reticulum</keyword>
<dbReference type="PANTHER" id="PTHR28285:SF1">
    <property type="entry name" value="PROTEIN BIG1"/>
    <property type="match status" value="1"/>
</dbReference>
<organism evidence="11 12">
    <name type="scientific">Pichia kluyveri</name>
    <name type="common">Yeast</name>
    <dbReference type="NCBI Taxonomy" id="36015"/>
    <lineage>
        <taxon>Eukaryota</taxon>
        <taxon>Fungi</taxon>
        <taxon>Dikarya</taxon>
        <taxon>Ascomycota</taxon>
        <taxon>Saccharomycotina</taxon>
        <taxon>Pichiomycetes</taxon>
        <taxon>Pichiales</taxon>
        <taxon>Pichiaceae</taxon>
        <taxon>Pichia</taxon>
    </lineage>
</organism>
<accession>A0AAV5R5P8</accession>
<reference evidence="11 12" key="1">
    <citation type="journal article" date="2023" name="Elife">
        <title>Identification of key yeast species and microbe-microbe interactions impacting larval growth of Drosophila in the wild.</title>
        <authorList>
            <person name="Mure A."/>
            <person name="Sugiura Y."/>
            <person name="Maeda R."/>
            <person name="Honda K."/>
            <person name="Sakurai N."/>
            <person name="Takahashi Y."/>
            <person name="Watada M."/>
            <person name="Katoh T."/>
            <person name="Gotoh A."/>
            <person name="Gotoh Y."/>
            <person name="Taniguchi I."/>
            <person name="Nakamura K."/>
            <person name="Hayashi T."/>
            <person name="Katayama T."/>
            <person name="Uemura T."/>
            <person name="Hattori Y."/>
        </authorList>
    </citation>
    <scope>NUCLEOTIDE SEQUENCE [LARGE SCALE GENOMIC DNA]</scope>
    <source>
        <strain evidence="11 12">PK-24</strain>
    </source>
</reference>
<dbReference type="PANTHER" id="PTHR28285">
    <property type="entry name" value="PROTEIN BIG1"/>
    <property type="match status" value="1"/>
</dbReference>
<keyword evidence="5" id="KW-0732">Signal</keyword>
<dbReference type="EMBL" id="BTGB01000003">
    <property type="protein sequence ID" value="GMM46317.1"/>
    <property type="molecule type" value="Genomic_DNA"/>
</dbReference>
<dbReference type="GO" id="GO:0009272">
    <property type="term" value="P:fungal-type cell wall biogenesis"/>
    <property type="evidence" value="ECO:0007669"/>
    <property type="project" value="TreeGrafter"/>
</dbReference>
<comment type="similarity">
    <text evidence="2">Belongs to the BIG1 family.</text>
</comment>
<comment type="caution">
    <text evidence="11">The sequence shown here is derived from an EMBL/GenBank/DDBJ whole genome shotgun (WGS) entry which is preliminary data.</text>
</comment>
<protein>
    <recommendedName>
        <fullName evidence="3">Protein BIG1</fullName>
    </recommendedName>
</protein>
<evidence type="ECO:0000256" key="2">
    <source>
        <dbReference type="ARBA" id="ARBA00008203"/>
    </source>
</evidence>
<evidence type="ECO:0000256" key="5">
    <source>
        <dbReference type="ARBA" id="ARBA00022729"/>
    </source>
</evidence>
<dbReference type="AlphaFoldDB" id="A0AAV5R5P8"/>
<comment type="subcellular location">
    <subcellularLocation>
        <location evidence="1">Endoplasmic reticulum membrane</location>
        <topology evidence="1">Single-pass type I membrane protein</topology>
    </subcellularLocation>
</comment>
<keyword evidence="4 10" id="KW-0812">Transmembrane</keyword>
<dbReference type="Proteomes" id="UP001378960">
    <property type="component" value="Unassembled WGS sequence"/>
</dbReference>
<keyword evidence="9" id="KW-0961">Cell wall biogenesis/degradation</keyword>
<keyword evidence="12" id="KW-1185">Reference proteome</keyword>
<feature type="transmembrane region" description="Helical" evidence="10">
    <location>
        <begin position="324"/>
        <end position="347"/>
    </location>
</feature>
<evidence type="ECO:0000256" key="10">
    <source>
        <dbReference type="SAM" id="Phobius"/>
    </source>
</evidence>
<keyword evidence="7 10" id="KW-1133">Transmembrane helix</keyword>
<evidence type="ECO:0000313" key="12">
    <source>
        <dbReference type="Proteomes" id="UP001378960"/>
    </source>
</evidence>
<gene>
    <name evidence="11" type="ORF">DAPK24_028920</name>
</gene>
<proteinExistence type="inferred from homology"/>
<name>A0AAV5R5P8_PICKL</name>
<keyword evidence="8 10" id="KW-0472">Membrane</keyword>
<evidence type="ECO:0000256" key="6">
    <source>
        <dbReference type="ARBA" id="ARBA00022824"/>
    </source>
</evidence>
<dbReference type="InterPro" id="IPR037654">
    <property type="entry name" value="Big1"/>
</dbReference>